<dbReference type="Proteomes" id="UP000800094">
    <property type="component" value="Unassembled WGS sequence"/>
</dbReference>
<dbReference type="InterPro" id="IPR001138">
    <property type="entry name" value="Zn2Cys6_DnaBD"/>
</dbReference>
<feature type="domain" description="Zn(2)-C6 fungal-type" evidence="2">
    <location>
        <begin position="10"/>
        <end position="38"/>
    </location>
</feature>
<organism evidence="3 4">
    <name type="scientific">Trematosphaeria pertusa</name>
    <dbReference type="NCBI Taxonomy" id="390896"/>
    <lineage>
        <taxon>Eukaryota</taxon>
        <taxon>Fungi</taxon>
        <taxon>Dikarya</taxon>
        <taxon>Ascomycota</taxon>
        <taxon>Pezizomycotina</taxon>
        <taxon>Dothideomycetes</taxon>
        <taxon>Pleosporomycetidae</taxon>
        <taxon>Pleosporales</taxon>
        <taxon>Massarineae</taxon>
        <taxon>Trematosphaeriaceae</taxon>
        <taxon>Trematosphaeria</taxon>
    </lineage>
</organism>
<dbReference type="AlphaFoldDB" id="A0A6A6HU59"/>
<dbReference type="GeneID" id="54573798"/>
<dbReference type="InterPro" id="IPR053175">
    <property type="entry name" value="DHMBA_Reg_Transcription_Factor"/>
</dbReference>
<sequence length="483" mass="53569">MVYRGRPSRACFLCRNRRIKCDRKSPGCTQCLRMSTPCPGYRDPLDVLFRDESDNVMKKAEAGYKASLMKRSRNGHAADTAVSSFAVRCNPSQPVEHVAFSLFMSSYVPGSHFAYLPSLYAQTGLSSPFFVTLHSVSIALLSHELGEPSLISGARRLYSTALSETNLALASPTTAVQDSTLVSVLLLSLFEAIVWPGLRTPNNWTTHTDGALTLLRLRGTQQFHTDLGRRLFLQVVNIVYVNCIRRNTCLPPHLVELVSAAAKAFEKDDPQLAFTFLTADAIEFLAAVKEGRHGALEMVRAATTLDQRYVVFTKELPRAWQYTELSRQNHDQTSEVLGNTIHLYPWHRVAQLWNSCRMTRVLLNEIIYAQAAFLDGTASSLEDSQSSLQHQAAKNIQDAALDICASVPQFTSSAPTKATVASLLWPLSAVRGASLAPEPARQYAVEQLRYLGRESKFQQAERVAGCGYDIDALQDGLHMFYVS</sequence>
<keyword evidence="1" id="KW-0539">Nucleus</keyword>
<name>A0A6A6HU59_9PLEO</name>
<dbReference type="Pfam" id="PF00172">
    <property type="entry name" value="Zn_clus"/>
    <property type="match status" value="1"/>
</dbReference>
<protein>
    <recommendedName>
        <fullName evidence="2">Zn(2)-C6 fungal-type domain-containing protein</fullName>
    </recommendedName>
</protein>
<dbReference type="CDD" id="cd00067">
    <property type="entry name" value="GAL4"/>
    <property type="match status" value="1"/>
</dbReference>
<dbReference type="PROSITE" id="PS00463">
    <property type="entry name" value="ZN2_CY6_FUNGAL_1"/>
    <property type="match status" value="1"/>
</dbReference>
<dbReference type="SUPFAM" id="SSF57701">
    <property type="entry name" value="Zn2/Cys6 DNA-binding domain"/>
    <property type="match status" value="1"/>
</dbReference>
<dbReference type="InterPro" id="IPR036864">
    <property type="entry name" value="Zn2-C6_fun-type_DNA-bd_sf"/>
</dbReference>
<dbReference type="Gene3D" id="4.10.240.10">
    <property type="entry name" value="Zn(2)-C6 fungal-type DNA-binding domain"/>
    <property type="match status" value="1"/>
</dbReference>
<dbReference type="SMART" id="SM00066">
    <property type="entry name" value="GAL4"/>
    <property type="match status" value="1"/>
</dbReference>
<gene>
    <name evidence="3" type="ORF">BU26DRAFT_186844</name>
</gene>
<evidence type="ECO:0000313" key="3">
    <source>
        <dbReference type="EMBL" id="KAF2241063.1"/>
    </source>
</evidence>
<reference evidence="3" key="1">
    <citation type="journal article" date="2020" name="Stud. Mycol.">
        <title>101 Dothideomycetes genomes: a test case for predicting lifestyles and emergence of pathogens.</title>
        <authorList>
            <person name="Haridas S."/>
            <person name="Albert R."/>
            <person name="Binder M."/>
            <person name="Bloem J."/>
            <person name="Labutti K."/>
            <person name="Salamov A."/>
            <person name="Andreopoulos B."/>
            <person name="Baker S."/>
            <person name="Barry K."/>
            <person name="Bills G."/>
            <person name="Bluhm B."/>
            <person name="Cannon C."/>
            <person name="Castanera R."/>
            <person name="Culley D."/>
            <person name="Daum C."/>
            <person name="Ezra D."/>
            <person name="Gonzalez J."/>
            <person name="Henrissat B."/>
            <person name="Kuo A."/>
            <person name="Liang C."/>
            <person name="Lipzen A."/>
            <person name="Lutzoni F."/>
            <person name="Magnuson J."/>
            <person name="Mondo S."/>
            <person name="Nolan M."/>
            <person name="Ohm R."/>
            <person name="Pangilinan J."/>
            <person name="Park H.-J."/>
            <person name="Ramirez L."/>
            <person name="Alfaro M."/>
            <person name="Sun H."/>
            <person name="Tritt A."/>
            <person name="Yoshinaga Y."/>
            <person name="Zwiers L.-H."/>
            <person name="Turgeon B."/>
            <person name="Goodwin S."/>
            <person name="Spatafora J."/>
            <person name="Crous P."/>
            <person name="Grigoriev I."/>
        </authorList>
    </citation>
    <scope>NUCLEOTIDE SEQUENCE</scope>
    <source>
        <strain evidence="3">CBS 122368</strain>
    </source>
</reference>
<dbReference type="GO" id="GO:0000981">
    <property type="term" value="F:DNA-binding transcription factor activity, RNA polymerase II-specific"/>
    <property type="evidence" value="ECO:0007669"/>
    <property type="project" value="InterPro"/>
</dbReference>
<evidence type="ECO:0000256" key="1">
    <source>
        <dbReference type="ARBA" id="ARBA00023242"/>
    </source>
</evidence>
<keyword evidence="4" id="KW-1185">Reference proteome</keyword>
<dbReference type="PANTHER" id="PTHR38791">
    <property type="entry name" value="ZN(II)2CYS6 TRANSCRIPTION FACTOR (EUROFUNG)-RELATED-RELATED"/>
    <property type="match status" value="1"/>
</dbReference>
<dbReference type="OrthoDB" id="5429770at2759"/>
<dbReference type="GO" id="GO:0008270">
    <property type="term" value="F:zinc ion binding"/>
    <property type="evidence" value="ECO:0007669"/>
    <property type="project" value="InterPro"/>
</dbReference>
<accession>A0A6A6HU59</accession>
<dbReference type="PROSITE" id="PS50048">
    <property type="entry name" value="ZN2_CY6_FUNGAL_2"/>
    <property type="match status" value="1"/>
</dbReference>
<evidence type="ECO:0000259" key="2">
    <source>
        <dbReference type="PROSITE" id="PS50048"/>
    </source>
</evidence>
<evidence type="ECO:0000313" key="4">
    <source>
        <dbReference type="Proteomes" id="UP000800094"/>
    </source>
</evidence>
<dbReference type="EMBL" id="ML987214">
    <property type="protein sequence ID" value="KAF2241063.1"/>
    <property type="molecule type" value="Genomic_DNA"/>
</dbReference>
<dbReference type="RefSeq" id="XP_033676067.1">
    <property type="nucleotide sequence ID" value="XM_033820468.1"/>
</dbReference>
<proteinExistence type="predicted"/>
<dbReference type="PANTHER" id="PTHR38791:SF1">
    <property type="entry name" value="TRANSCRIPTION FACTOR, PUTATIVE-RELATED"/>
    <property type="match status" value="1"/>
</dbReference>
<dbReference type="Pfam" id="PF11951">
    <property type="entry name" value="Fungal_trans_2"/>
    <property type="match status" value="1"/>
</dbReference>
<dbReference type="InterPro" id="IPR021858">
    <property type="entry name" value="Fun_TF"/>
</dbReference>